<evidence type="ECO:0000256" key="1">
    <source>
        <dbReference type="ARBA" id="ARBA00013194"/>
    </source>
</evidence>
<dbReference type="PhylomeDB" id="E9AW13"/>
<evidence type="ECO:0000256" key="2">
    <source>
        <dbReference type="ARBA" id="ARBA00023110"/>
    </source>
</evidence>
<dbReference type="RefSeq" id="XP_003875635.1">
    <property type="nucleotide sequence ID" value="XM_003875586.1"/>
</dbReference>
<keyword evidence="6" id="KW-1185">Reference proteome</keyword>
<dbReference type="PANTHER" id="PTHR45625:SF4">
    <property type="entry name" value="PEPTIDYLPROLYL ISOMERASE DOMAIN AND WD REPEAT-CONTAINING PROTEIN 1"/>
    <property type="match status" value="1"/>
</dbReference>
<dbReference type="OrthoDB" id="271386at2759"/>
<dbReference type="SUPFAM" id="SSF50891">
    <property type="entry name" value="Cyclophilin-like"/>
    <property type="match status" value="1"/>
</dbReference>
<name>E9AW13_LEIMU</name>
<dbReference type="OMA" id="HMQVDAD"/>
<dbReference type="InterPro" id="IPR044666">
    <property type="entry name" value="Cyclophilin_A-like"/>
</dbReference>
<gene>
    <name evidence="5" type="ORF">LMXM_23_0125</name>
</gene>
<dbReference type="GO" id="GO:0071013">
    <property type="term" value="C:catalytic step 2 spliceosome"/>
    <property type="evidence" value="ECO:0007669"/>
    <property type="project" value="TreeGrafter"/>
</dbReference>
<proteinExistence type="predicted"/>
<dbReference type="Pfam" id="PF00160">
    <property type="entry name" value="Pro_isomerase"/>
    <property type="match status" value="1"/>
</dbReference>
<dbReference type="GO" id="GO:0003755">
    <property type="term" value="F:peptidyl-prolyl cis-trans isomerase activity"/>
    <property type="evidence" value="ECO:0007669"/>
    <property type="project" value="UniProtKB-KW"/>
</dbReference>
<sequence length="192" mass="20336">MEQAARVVQLQTTAGTLSIELYNNFCADSFWQLAKSGQLRRLTFRQLLGGFALLGEVEAVQGHSTTASEVDTAAQSPDGVPLLHVGAGLLSCRPTVGAVTASRLLITLSPQPQLDKTHVVFGRVYSGICTLAQISHMQVDADFVLYSPVTVMKCSTAVLSRGTAPQRATAKSTPASCVVKSQCPSSILTTLE</sequence>
<dbReference type="PROSITE" id="PS50072">
    <property type="entry name" value="CSA_PPIASE_2"/>
    <property type="match status" value="1"/>
</dbReference>
<dbReference type="InterPro" id="IPR029000">
    <property type="entry name" value="Cyclophilin-like_dom_sf"/>
</dbReference>
<keyword evidence="3 5" id="KW-0413">Isomerase</keyword>
<keyword evidence="2" id="KW-0697">Rotamase</keyword>
<reference evidence="5 6" key="1">
    <citation type="journal article" date="2011" name="Genome Res.">
        <title>Chromosome and gene copy number variation allow major structural change between species and strains of Leishmania.</title>
        <authorList>
            <person name="Rogers M.B."/>
            <person name="Hilley J.D."/>
            <person name="Dickens N.J."/>
            <person name="Wilkes J."/>
            <person name="Bates P.A."/>
            <person name="Depledge D.P."/>
            <person name="Harris D."/>
            <person name="Her Y."/>
            <person name="Herzyk P."/>
            <person name="Imamura H."/>
            <person name="Otto T.D."/>
            <person name="Sanders M."/>
            <person name="Seeger K."/>
            <person name="Dujardin J.C."/>
            <person name="Berriman M."/>
            <person name="Smith D.F."/>
            <person name="Hertz-Fowler C."/>
            <person name="Mottram J.C."/>
        </authorList>
    </citation>
    <scope>NUCLEOTIDE SEQUENCE [LARGE SCALE GENOMIC DNA]</scope>
    <source>
        <strain evidence="5 6">MHOM/GT/2001/U1103</strain>
    </source>
</reference>
<accession>E9AW13</accession>
<dbReference type="VEuPathDB" id="TriTrypDB:LmxM.23.0125"/>
<evidence type="ECO:0000313" key="5">
    <source>
        <dbReference type="EMBL" id="CBZ27147.1"/>
    </source>
</evidence>
<evidence type="ECO:0000259" key="4">
    <source>
        <dbReference type="PROSITE" id="PS50072"/>
    </source>
</evidence>
<dbReference type="InterPro" id="IPR002130">
    <property type="entry name" value="Cyclophilin-type_PPIase_dom"/>
</dbReference>
<dbReference type="KEGG" id="lmi:LMXM_23_0125"/>
<dbReference type="Gene3D" id="2.40.100.10">
    <property type="entry name" value="Cyclophilin-like"/>
    <property type="match status" value="1"/>
</dbReference>
<dbReference type="EC" id="5.2.1.8" evidence="1"/>
<evidence type="ECO:0000313" key="6">
    <source>
        <dbReference type="Proteomes" id="UP000007259"/>
    </source>
</evidence>
<evidence type="ECO:0000256" key="3">
    <source>
        <dbReference type="ARBA" id="ARBA00023235"/>
    </source>
</evidence>
<protein>
    <recommendedName>
        <fullName evidence="1">peptidylprolyl isomerase</fullName>
        <ecNumber evidence="1">5.2.1.8</ecNumber>
    </recommendedName>
</protein>
<feature type="domain" description="PPIase cyclophilin-type" evidence="4">
    <location>
        <begin position="11"/>
        <end position="156"/>
    </location>
</feature>
<organism evidence="5 6">
    <name type="scientific">Leishmania mexicana (strain MHOM/GT/2001/U1103)</name>
    <dbReference type="NCBI Taxonomy" id="929439"/>
    <lineage>
        <taxon>Eukaryota</taxon>
        <taxon>Discoba</taxon>
        <taxon>Euglenozoa</taxon>
        <taxon>Kinetoplastea</taxon>
        <taxon>Metakinetoplastina</taxon>
        <taxon>Trypanosomatida</taxon>
        <taxon>Trypanosomatidae</taxon>
        <taxon>Leishmaniinae</taxon>
        <taxon>Leishmania</taxon>
    </lineage>
</organism>
<dbReference type="GeneID" id="13454314"/>
<dbReference type="AlphaFoldDB" id="E9AW13"/>
<dbReference type="EMBL" id="FR799576">
    <property type="protein sequence ID" value="CBZ27147.1"/>
    <property type="molecule type" value="Genomic_DNA"/>
</dbReference>
<dbReference type="PANTHER" id="PTHR45625">
    <property type="entry name" value="PEPTIDYL-PROLYL CIS-TRANS ISOMERASE-RELATED"/>
    <property type="match status" value="1"/>
</dbReference>
<dbReference type="Proteomes" id="UP000007259">
    <property type="component" value="Chromosome 23"/>
</dbReference>